<name>A0A1E5KWW2_9ENTE</name>
<dbReference type="InterPro" id="IPR010499">
    <property type="entry name" value="AraC_E-bd"/>
</dbReference>
<evidence type="ECO:0000256" key="1">
    <source>
        <dbReference type="ARBA" id="ARBA00023125"/>
    </source>
</evidence>
<feature type="domain" description="HTH merR-type" evidence="2">
    <location>
        <begin position="1"/>
        <end position="71"/>
    </location>
</feature>
<dbReference type="Pfam" id="PF06445">
    <property type="entry name" value="GyrI-like"/>
    <property type="match status" value="1"/>
</dbReference>
<comment type="caution">
    <text evidence="3">The sequence shown here is derived from an EMBL/GenBank/DDBJ whole genome shotgun (WGS) entry which is preliminary data.</text>
</comment>
<dbReference type="STRING" id="762845.BCR26_02715"/>
<proteinExistence type="predicted"/>
<dbReference type="Gene3D" id="3.20.80.10">
    <property type="entry name" value="Regulatory factor, effector binding domain"/>
    <property type="match status" value="1"/>
</dbReference>
<evidence type="ECO:0000259" key="2">
    <source>
        <dbReference type="PROSITE" id="PS50937"/>
    </source>
</evidence>
<keyword evidence="1" id="KW-0238">DNA-binding</keyword>
<keyword evidence="4" id="KW-1185">Reference proteome</keyword>
<protein>
    <recommendedName>
        <fullName evidence="2">HTH merR-type domain-containing protein</fullName>
    </recommendedName>
</protein>
<dbReference type="InterPro" id="IPR011256">
    <property type="entry name" value="Reg_factor_effector_dom_sf"/>
</dbReference>
<dbReference type="GO" id="GO:0003677">
    <property type="term" value="F:DNA binding"/>
    <property type="evidence" value="ECO:0007669"/>
    <property type="project" value="UniProtKB-KW"/>
</dbReference>
<dbReference type="SUPFAM" id="SSF55136">
    <property type="entry name" value="Probable bacterial effector-binding domain"/>
    <property type="match status" value="1"/>
</dbReference>
<dbReference type="EMBL" id="MIEK01000023">
    <property type="protein sequence ID" value="OEH82360.1"/>
    <property type="molecule type" value="Genomic_DNA"/>
</dbReference>
<reference evidence="3 4" key="1">
    <citation type="submission" date="2016-09" db="EMBL/GenBank/DDBJ databases">
        <authorList>
            <person name="Capua I."/>
            <person name="De Benedictis P."/>
            <person name="Joannis T."/>
            <person name="Lombin L.H."/>
            <person name="Cattoli G."/>
        </authorList>
    </citation>
    <scope>NUCLEOTIDE SEQUENCE [LARGE SCALE GENOMIC DNA]</scope>
    <source>
        <strain evidence="3 4">LMG 25899</strain>
    </source>
</reference>
<dbReference type="Pfam" id="PF13411">
    <property type="entry name" value="MerR_1"/>
    <property type="match status" value="1"/>
</dbReference>
<dbReference type="OrthoDB" id="9773308at2"/>
<dbReference type="PROSITE" id="PS00552">
    <property type="entry name" value="HTH_MERR_1"/>
    <property type="match status" value="1"/>
</dbReference>
<dbReference type="Proteomes" id="UP000095256">
    <property type="component" value="Unassembled WGS sequence"/>
</dbReference>
<dbReference type="PANTHER" id="PTHR30204">
    <property type="entry name" value="REDOX-CYCLING DRUG-SENSING TRANSCRIPTIONAL ACTIVATOR SOXR"/>
    <property type="match status" value="1"/>
</dbReference>
<dbReference type="Gene3D" id="1.10.1660.10">
    <property type="match status" value="1"/>
</dbReference>
<dbReference type="AlphaFoldDB" id="A0A1E5KWW2"/>
<sequence length="271" mass="31096">MFKIGEFSKVSNITVRTLRHYEKVGLLLPSKVDQQSGYRYYKAEQLGVLNQIKLLQQVGLSLESIKEILRSQDLSVLNYYYELREQEIHLELETLNAKKQLVEELKKQLKEGVSMEKYNVVKKQLAVRNVMSIRKVIPSFSDEGQLWNKLYLEAQKQQVKFSNQPSGISIYHDKEYQEANVDVEVQSEVIGKYKDTEEATFFEAPAVEIASVTFHGSFDQMSLVSQALATWIDANGYKISGPMMNISHVSPAEDPNPDHWINEVAFVVEKN</sequence>
<accession>A0A1E5KWW2</accession>
<dbReference type="CDD" id="cd01107">
    <property type="entry name" value="HTH_BmrR"/>
    <property type="match status" value="1"/>
</dbReference>
<evidence type="ECO:0000313" key="4">
    <source>
        <dbReference type="Proteomes" id="UP000095256"/>
    </source>
</evidence>
<dbReference type="SMART" id="SM00871">
    <property type="entry name" value="AraC_E_bind"/>
    <property type="match status" value="1"/>
</dbReference>
<evidence type="ECO:0000313" key="3">
    <source>
        <dbReference type="EMBL" id="OEH82360.1"/>
    </source>
</evidence>
<dbReference type="InterPro" id="IPR029442">
    <property type="entry name" value="GyrI-like"/>
</dbReference>
<dbReference type="InterPro" id="IPR009061">
    <property type="entry name" value="DNA-bd_dom_put_sf"/>
</dbReference>
<dbReference type="PROSITE" id="PS50937">
    <property type="entry name" value="HTH_MERR_2"/>
    <property type="match status" value="1"/>
</dbReference>
<gene>
    <name evidence="3" type="ORF">BCR26_02715</name>
</gene>
<dbReference type="InterPro" id="IPR000551">
    <property type="entry name" value="MerR-type_HTH_dom"/>
</dbReference>
<dbReference type="InterPro" id="IPR047057">
    <property type="entry name" value="MerR_fam"/>
</dbReference>
<dbReference type="PANTHER" id="PTHR30204:SF97">
    <property type="entry name" value="MERR FAMILY REGULATORY PROTEIN"/>
    <property type="match status" value="1"/>
</dbReference>
<dbReference type="GO" id="GO:0003700">
    <property type="term" value="F:DNA-binding transcription factor activity"/>
    <property type="evidence" value="ECO:0007669"/>
    <property type="project" value="InterPro"/>
</dbReference>
<dbReference type="SMART" id="SM00422">
    <property type="entry name" value="HTH_MERR"/>
    <property type="match status" value="1"/>
</dbReference>
<organism evidence="3 4">
    <name type="scientific">Enterococcus rivorum</name>
    <dbReference type="NCBI Taxonomy" id="762845"/>
    <lineage>
        <taxon>Bacteria</taxon>
        <taxon>Bacillati</taxon>
        <taxon>Bacillota</taxon>
        <taxon>Bacilli</taxon>
        <taxon>Lactobacillales</taxon>
        <taxon>Enterococcaceae</taxon>
        <taxon>Enterococcus</taxon>
    </lineage>
</organism>
<dbReference type="SUPFAM" id="SSF46955">
    <property type="entry name" value="Putative DNA-binding domain"/>
    <property type="match status" value="1"/>
</dbReference>
<dbReference type="RefSeq" id="WP_069698635.1">
    <property type="nucleotide sequence ID" value="NZ_JAGGMA010000001.1"/>
</dbReference>